<organism evidence="3 4">
    <name type="scientific">Microbacterium thalassium</name>
    <dbReference type="NCBI Taxonomy" id="362649"/>
    <lineage>
        <taxon>Bacteria</taxon>
        <taxon>Bacillati</taxon>
        <taxon>Actinomycetota</taxon>
        <taxon>Actinomycetes</taxon>
        <taxon>Micrococcales</taxon>
        <taxon>Microbacteriaceae</taxon>
        <taxon>Microbacterium</taxon>
    </lineage>
</organism>
<dbReference type="AlphaFoldDB" id="A0A7X0FQD7"/>
<dbReference type="RefSeq" id="WP_184750825.1">
    <property type="nucleotide sequence ID" value="NZ_BAAAJR010000006.1"/>
</dbReference>
<keyword evidence="4" id="KW-1185">Reference proteome</keyword>
<reference evidence="3 4" key="1">
    <citation type="submission" date="2020-08" db="EMBL/GenBank/DDBJ databases">
        <title>Sequencing the genomes of 1000 actinobacteria strains.</title>
        <authorList>
            <person name="Klenk H.-P."/>
        </authorList>
    </citation>
    <scope>NUCLEOTIDE SEQUENCE [LARGE SCALE GENOMIC DNA]</scope>
    <source>
        <strain evidence="3 4">DSM 12511</strain>
    </source>
</reference>
<keyword evidence="2" id="KW-0472">Membrane</keyword>
<evidence type="ECO:0008006" key="5">
    <source>
        <dbReference type="Google" id="ProtNLM"/>
    </source>
</evidence>
<accession>A0A7X0FQD7</accession>
<proteinExistence type="predicted"/>
<gene>
    <name evidence="3" type="ORF">HD594_001999</name>
</gene>
<sequence length="353" mass="37057">MDEWGGVRELGADARVTDGQLRVARAALEREIDGAVPGAVTSGGAHRAQRGAGTPPRAPRRRRAPLIAGAVAVAAVAGLVVGAVELAQLSRGPEVVGATPSPALDTEQPLLEQVGEGQYLLIEYVTTEAYTGIIDPYFSPGPELAESYLWVREVAASYVPEASGPWTVADPQDDPEIVGEVGPHAPDLRERWGGRTPRTVVTTEPPAVDAAWIDALGDDPDAIAEAFADRLLPNEWALPYLEESAFEVQLALGILQDPAWFIAAPAQRATLLEAVQSLDGVSAVPSDADPAVIRVVGDSDPLSFEVDVDSASLLPVAGAVNDHEILLGGDEDAPETTWRVSVDVVDDVPDVTG</sequence>
<evidence type="ECO:0000256" key="1">
    <source>
        <dbReference type="SAM" id="MobiDB-lite"/>
    </source>
</evidence>
<dbReference type="Proteomes" id="UP000537775">
    <property type="component" value="Unassembled WGS sequence"/>
</dbReference>
<comment type="caution">
    <text evidence="3">The sequence shown here is derived from an EMBL/GenBank/DDBJ whole genome shotgun (WGS) entry which is preliminary data.</text>
</comment>
<feature type="region of interest" description="Disordered" evidence="1">
    <location>
        <begin position="37"/>
        <end position="61"/>
    </location>
</feature>
<evidence type="ECO:0000313" key="3">
    <source>
        <dbReference type="EMBL" id="MBB6391686.1"/>
    </source>
</evidence>
<keyword evidence="2" id="KW-0812">Transmembrane</keyword>
<name>A0A7X0FQD7_9MICO</name>
<dbReference type="EMBL" id="JACHML010000001">
    <property type="protein sequence ID" value="MBB6391686.1"/>
    <property type="molecule type" value="Genomic_DNA"/>
</dbReference>
<keyword evidence="2" id="KW-1133">Transmembrane helix</keyword>
<evidence type="ECO:0000256" key="2">
    <source>
        <dbReference type="SAM" id="Phobius"/>
    </source>
</evidence>
<feature type="transmembrane region" description="Helical" evidence="2">
    <location>
        <begin position="66"/>
        <end position="84"/>
    </location>
</feature>
<protein>
    <recommendedName>
        <fullName evidence="5">CU044_5270 family protein</fullName>
    </recommendedName>
</protein>
<evidence type="ECO:0000313" key="4">
    <source>
        <dbReference type="Proteomes" id="UP000537775"/>
    </source>
</evidence>